<dbReference type="InterPro" id="IPR038389">
    <property type="entry name" value="PSMG2_sf"/>
</dbReference>
<dbReference type="Gene3D" id="3.40.50.10900">
    <property type="entry name" value="PAC-like subunit"/>
    <property type="match status" value="1"/>
</dbReference>
<gene>
    <name evidence="1" type="ORF">EV652_106119</name>
</gene>
<dbReference type="InterPro" id="IPR008492">
    <property type="entry name" value="Rv2714-like"/>
</dbReference>
<comment type="caution">
    <text evidence="1">The sequence shown here is derived from an EMBL/GenBank/DDBJ whole genome shotgun (WGS) entry which is preliminary data.</text>
</comment>
<proteinExistence type="predicted"/>
<dbReference type="Proteomes" id="UP000294508">
    <property type="component" value="Unassembled WGS sequence"/>
</dbReference>
<keyword evidence="2" id="KW-1185">Reference proteome</keyword>
<dbReference type="PIRSF" id="PIRSF028754">
    <property type="entry name" value="UCP028754"/>
    <property type="match status" value="1"/>
</dbReference>
<dbReference type="InterPro" id="IPR019151">
    <property type="entry name" value="Proteasome_assmbl_chaperone_2"/>
</dbReference>
<dbReference type="AlphaFoldDB" id="A0A4R2HH26"/>
<evidence type="ECO:0000313" key="1">
    <source>
        <dbReference type="EMBL" id="TCO28136.1"/>
    </source>
</evidence>
<sequence length="291" mass="32012">MAQKTTGGLRVVDLANLRDPVVIAAFEGWNDAAEAATGAVDHLIDEWDAELVTAIDPEDYYDFQVNRPQVGFDEDGVRRLTWPTTRIYLARPDDTDRDVLLIRGYEPNMRWRGFCQELLELVDESNAQLVVVFGALLADSPHTRPIPVSATSSDPELSASWSLEPSTYEGPTGITGVFADLCGTLGVPAVSIWSAIPHYIAGSPCPKASLALLSKVEALLDLQIPEGDLPELARAWQRGADELSEEDPEVAEYVHSLEEQRDTADLPEASGDAIAAEFERYLKRRNKNHPD</sequence>
<organism evidence="1 2">
    <name type="scientific">Kribbella steppae</name>
    <dbReference type="NCBI Taxonomy" id="2512223"/>
    <lineage>
        <taxon>Bacteria</taxon>
        <taxon>Bacillati</taxon>
        <taxon>Actinomycetota</taxon>
        <taxon>Actinomycetes</taxon>
        <taxon>Propionibacteriales</taxon>
        <taxon>Kribbellaceae</taxon>
        <taxon>Kribbella</taxon>
    </lineage>
</organism>
<dbReference type="GO" id="GO:0000502">
    <property type="term" value="C:proteasome complex"/>
    <property type="evidence" value="ECO:0007669"/>
    <property type="project" value="UniProtKB-KW"/>
</dbReference>
<protein>
    <submittedName>
        <fullName evidence="1">Proteasome assembly chaperone (PAC2) family protein</fullName>
    </submittedName>
</protein>
<dbReference type="EMBL" id="SLWN01000006">
    <property type="protein sequence ID" value="TCO28136.1"/>
    <property type="molecule type" value="Genomic_DNA"/>
</dbReference>
<dbReference type="SUPFAM" id="SSF159659">
    <property type="entry name" value="Cgl1923-like"/>
    <property type="match status" value="1"/>
</dbReference>
<dbReference type="Pfam" id="PF09754">
    <property type="entry name" value="PAC2"/>
    <property type="match status" value="1"/>
</dbReference>
<reference evidence="1 2" key="1">
    <citation type="journal article" date="2015" name="Stand. Genomic Sci.">
        <title>Genomic Encyclopedia of Bacterial and Archaeal Type Strains, Phase III: the genomes of soil and plant-associated and newly described type strains.</title>
        <authorList>
            <person name="Whitman W.B."/>
            <person name="Woyke T."/>
            <person name="Klenk H.P."/>
            <person name="Zhou Y."/>
            <person name="Lilburn T.G."/>
            <person name="Beck B.J."/>
            <person name="De Vos P."/>
            <person name="Vandamme P."/>
            <person name="Eisen J.A."/>
            <person name="Garrity G."/>
            <person name="Hugenholtz P."/>
            <person name="Kyrpides N.C."/>
        </authorList>
    </citation>
    <scope>NUCLEOTIDE SEQUENCE [LARGE SCALE GENOMIC DNA]</scope>
    <source>
        <strain evidence="1 2">VKM Ac-2572</strain>
    </source>
</reference>
<accession>A0A4R2HH26</accession>
<name>A0A4R2HH26_9ACTN</name>
<keyword evidence="1" id="KW-0647">Proteasome</keyword>
<evidence type="ECO:0000313" key="2">
    <source>
        <dbReference type="Proteomes" id="UP000294508"/>
    </source>
</evidence>